<comment type="caution">
    <text evidence="4">The sequence shown here is derived from an EMBL/GenBank/DDBJ whole genome shotgun (WGS) entry which is preliminary data.</text>
</comment>
<dbReference type="PROSITE" id="PS51752">
    <property type="entry name" value="JACALIN_LECTIN"/>
    <property type="match status" value="1"/>
</dbReference>
<feature type="signal peptide" evidence="2">
    <location>
        <begin position="1"/>
        <end position="24"/>
    </location>
</feature>
<feature type="compositionally biased region" description="Low complexity" evidence="1">
    <location>
        <begin position="362"/>
        <end position="375"/>
    </location>
</feature>
<keyword evidence="4" id="KW-0255">Endonuclease</keyword>
<dbReference type="PANTHER" id="PTHR16320:SF1">
    <property type="entry name" value="SPHINGOMYELINASE DDB_G0288017"/>
    <property type="match status" value="1"/>
</dbReference>
<sequence length="457" mass="47719">MKRLIGTFVAGALTMTGLATTATASAPAATGAPATADSTGSAAAAAPSSGTFNVLAYNVAGLPEGLSSGNPAKNTPLISPRLGAYDLVNVQEDFNYHAALYAGDDHPHRTATSGGVPFGDGLNTLSDYAFDDFQRVKWNKCTGTNCLTPKGFSLARVRLAEGVFVDLYNVHTNADSDDAALAARRANISQLSDFIKANSAGNAVIVMGDTNTRYTRAGDNIRTLVNDNGLSDPWVDLVRGGNAPAQGSEALVCPEKEPTNDCEVVDKILYRGSELVDLDATRYNNDWSKFLDEAGGNLSDHFPHAVDFSWKLPSNLRASDVFGGPHGTAFNDADDLPATPAPRTLTLRGASRLDGVSLTHDGGTSLTRGGTGGTATSLTLGADEHLTSVKLTSGQRNGHTRIFSAAFTTDKSRTVSAGSPTSNTVTYTAPAGWQIVGFTGRAGTEIDKLGVLYAPIR</sequence>
<dbReference type="EMBL" id="JAAKZX010000002">
    <property type="protein sequence ID" value="NGO40747.1"/>
    <property type="molecule type" value="Genomic_DNA"/>
</dbReference>
<organism evidence="4 5">
    <name type="scientific">Streptomyces ureilyticus</name>
    <dbReference type="NCBI Taxonomy" id="1775131"/>
    <lineage>
        <taxon>Bacteria</taxon>
        <taxon>Bacillati</taxon>
        <taxon>Actinomycetota</taxon>
        <taxon>Actinomycetes</taxon>
        <taxon>Kitasatosporales</taxon>
        <taxon>Streptomycetaceae</taxon>
        <taxon>Streptomyces</taxon>
    </lineage>
</organism>
<evidence type="ECO:0000256" key="1">
    <source>
        <dbReference type="SAM" id="MobiDB-lite"/>
    </source>
</evidence>
<keyword evidence="4" id="KW-0540">Nuclease</keyword>
<keyword evidence="2" id="KW-0732">Signal</keyword>
<protein>
    <submittedName>
        <fullName evidence="4">Endonuclease</fullName>
    </submittedName>
</protein>
<dbReference type="Gene3D" id="3.60.10.10">
    <property type="entry name" value="Endonuclease/exonuclease/phosphatase"/>
    <property type="match status" value="1"/>
</dbReference>
<evidence type="ECO:0000313" key="4">
    <source>
        <dbReference type="EMBL" id="NGO40747.1"/>
    </source>
</evidence>
<dbReference type="CDD" id="cd09615">
    <property type="entry name" value="Jacalin_EEP"/>
    <property type="match status" value="1"/>
</dbReference>
<dbReference type="Pfam" id="PF22669">
    <property type="entry name" value="Exo_endo_phos2"/>
    <property type="match status" value="1"/>
</dbReference>
<proteinExistence type="predicted"/>
<dbReference type="InterPro" id="IPR038772">
    <property type="entry name" value="Sph/SMPD2-like"/>
</dbReference>
<dbReference type="InterPro" id="IPR036404">
    <property type="entry name" value="Jacalin-like_lectin_dom_sf"/>
</dbReference>
<feature type="domain" description="Jacalin-type lectin" evidence="3">
    <location>
        <begin position="316"/>
        <end position="455"/>
    </location>
</feature>
<dbReference type="Proteomes" id="UP001518140">
    <property type="component" value="Unassembled WGS sequence"/>
</dbReference>
<feature type="chain" id="PRO_5046206663" evidence="2">
    <location>
        <begin position="25"/>
        <end position="457"/>
    </location>
</feature>
<dbReference type="Pfam" id="PF01419">
    <property type="entry name" value="Jacalin"/>
    <property type="match status" value="1"/>
</dbReference>
<dbReference type="GO" id="GO:0004519">
    <property type="term" value="F:endonuclease activity"/>
    <property type="evidence" value="ECO:0007669"/>
    <property type="project" value="UniProtKB-KW"/>
</dbReference>
<dbReference type="SMART" id="SM00915">
    <property type="entry name" value="Jacalin"/>
    <property type="match status" value="1"/>
</dbReference>
<evidence type="ECO:0000256" key="2">
    <source>
        <dbReference type="SAM" id="SignalP"/>
    </source>
</evidence>
<name>A0ABX0DGQ1_9ACTN</name>
<dbReference type="SUPFAM" id="SSF51101">
    <property type="entry name" value="Mannose-binding lectins"/>
    <property type="match status" value="1"/>
</dbReference>
<dbReference type="PANTHER" id="PTHR16320">
    <property type="entry name" value="SPHINGOMYELINASE FAMILY MEMBER"/>
    <property type="match status" value="1"/>
</dbReference>
<keyword evidence="4" id="KW-0378">Hydrolase</keyword>
<keyword evidence="5" id="KW-1185">Reference proteome</keyword>
<dbReference type="SUPFAM" id="SSF56219">
    <property type="entry name" value="DNase I-like"/>
    <property type="match status" value="1"/>
</dbReference>
<dbReference type="InterPro" id="IPR001229">
    <property type="entry name" value="Jacalin-like_lectin_dom"/>
</dbReference>
<reference evidence="4 5" key="1">
    <citation type="submission" date="2020-02" db="EMBL/GenBank/DDBJ databases">
        <title>Whole-genome analyses of novel actinobacteria.</title>
        <authorList>
            <person name="Sahin N."/>
            <person name="Tokatli A."/>
        </authorList>
    </citation>
    <scope>NUCLEOTIDE SEQUENCE [LARGE SCALE GENOMIC DNA]</scope>
    <source>
        <strain evidence="4 5">YC419</strain>
    </source>
</reference>
<dbReference type="InterPro" id="IPR036691">
    <property type="entry name" value="Endo/exonu/phosph_ase_sf"/>
</dbReference>
<evidence type="ECO:0000313" key="5">
    <source>
        <dbReference type="Proteomes" id="UP001518140"/>
    </source>
</evidence>
<dbReference type="RefSeq" id="WP_165337432.1">
    <property type="nucleotide sequence ID" value="NZ_JAAKZX010000002.1"/>
</dbReference>
<dbReference type="Gene3D" id="2.100.10.30">
    <property type="entry name" value="Jacalin-like lectin domain"/>
    <property type="match status" value="1"/>
</dbReference>
<evidence type="ECO:0000259" key="3">
    <source>
        <dbReference type="PROSITE" id="PS51752"/>
    </source>
</evidence>
<accession>A0ABX0DGQ1</accession>
<feature type="region of interest" description="Disordered" evidence="1">
    <location>
        <begin position="356"/>
        <end position="375"/>
    </location>
</feature>
<gene>
    <name evidence="4" type="ORF">G6048_00765</name>
</gene>
<dbReference type="InterPro" id="IPR000300">
    <property type="entry name" value="IPPc"/>
</dbReference>